<keyword evidence="1" id="KW-0808">Transferase</keyword>
<organism evidence="1 2">
    <name type="scientific">Sagittula stellata (strain ATCC 700073 / DSM 11524 / E-37)</name>
    <dbReference type="NCBI Taxonomy" id="388399"/>
    <lineage>
        <taxon>Bacteria</taxon>
        <taxon>Pseudomonadati</taxon>
        <taxon>Pseudomonadota</taxon>
        <taxon>Alphaproteobacteria</taxon>
        <taxon>Rhodobacterales</taxon>
        <taxon>Roseobacteraceae</taxon>
        <taxon>Sagittula</taxon>
    </lineage>
</organism>
<keyword evidence="2" id="KW-1185">Reference proteome</keyword>
<proteinExistence type="predicted"/>
<sequence length="42" mass="4173">MLGAAGRHGGGSRGFPGDLAGTFPLAAVVKNSNKTTMKGRVS</sequence>
<evidence type="ECO:0000313" key="2">
    <source>
        <dbReference type="Proteomes" id="UP000005713"/>
    </source>
</evidence>
<name>A3K8C7_SAGS3</name>
<protein>
    <submittedName>
        <fullName evidence="1">Acetyl-CoA acetyltransferase</fullName>
        <ecNumber evidence="1">2.3.1.9</ecNumber>
    </submittedName>
</protein>
<dbReference type="EC" id="2.3.1.9" evidence="1"/>
<dbReference type="GO" id="GO:0003985">
    <property type="term" value="F:acetyl-CoA C-acetyltransferase activity"/>
    <property type="evidence" value="ECO:0007669"/>
    <property type="project" value="UniProtKB-EC"/>
</dbReference>
<comment type="caution">
    <text evidence="1">The sequence shown here is derived from an EMBL/GenBank/DDBJ whole genome shotgun (WGS) entry which is preliminary data.</text>
</comment>
<reference evidence="1 2" key="1">
    <citation type="submission" date="2006-06" db="EMBL/GenBank/DDBJ databases">
        <authorList>
            <person name="Moran M.A."/>
            <person name="Ferriera S."/>
            <person name="Johnson J."/>
            <person name="Kravitz S."/>
            <person name="Beeson K."/>
            <person name="Sutton G."/>
            <person name="Rogers Y.-H."/>
            <person name="Friedman R."/>
            <person name="Frazier M."/>
            <person name="Venter J.C."/>
        </authorList>
    </citation>
    <scope>NUCLEOTIDE SEQUENCE [LARGE SCALE GENOMIC DNA]</scope>
    <source>
        <strain evidence="1 2">E-37</strain>
    </source>
</reference>
<accession>A3K8C7</accession>
<keyword evidence="1" id="KW-0012">Acyltransferase</keyword>
<dbReference type="EMBL" id="AAYA01000014">
    <property type="protein sequence ID" value="EBA06606.1"/>
    <property type="molecule type" value="Genomic_DNA"/>
</dbReference>
<evidence type="ECO:0000313" key="1">
    <source>
        <dbReference type="EMBL" id="EBA06606.1"/>
    </source>
</evidence>
<gene>
    <name evidence="1" type="ORF">SSE37_10133</name>
</gene>
<dbReference type="Proteomes" id="UP000005713">
    <property type="component" value="Unassembled WGS sequence"/>
</dbReference>
<dbReference type="AlphaFoldDB" id="A3K8C7"/>